<feature type="active site" description="Phosphocysteine intermediate; for EIIB activity" evidence="11">
    <location>
        <position position="462"/>
    </location>
</feature>
<feature type="domain" description="PTS EIIC type-1" evidence="14">
    <location>
        <begin position="4"/>
        <end position="424"/>
    </location>
</feature>
<feature type="transmembrane region" description="Helical" evidence="12">
    <location>
        <begin position="312"/>
        <end position="329"/>
    </location>
</feature>
<keyword evidence="16" id="KW-1185">Reference proteome</keyword>
<evidence type="ECO:0000256" key="1">
    <source>
        <dbReference type="ARBA" id="ARBA00004651"/>
    </source>
</evidence>
<dbReference type="Gene3D" id="3.30.1360.60">
    <property type="entry name" value="Glucose permease domain IIB"/>
    <property type="match status" value="1"/>
</dbReference>
<evidence type="ECO:0000256" key="6">
    <source>
        <dbReference type="ARBA" id="ARBA00022683"/>
    </source>
</evidence>
<comment type="subcellular location">
    <subcellularLocation>
        <location evidence="1">Cell membrane</location>
        <topology evidence="1">Multi-pass membrane protein</topology>
    </subcellularLocation>
</comment>
<sequence>MKNSKLFSKAQNLGKAFMLPIAVLPAAGLLLGIGGVFSNPHTIEMYPMLDIQFLQSLFILMRSAGAVVFGNLSLLFCVGVAVGLAKSDKGTAGLAAVLAFLIMNVTINAMLTITGTLEASNLKEAGQAMVLGTQTLQTGVLGGILCGILVAVVHGKYYKAELHSLLAFFSGSRFVPIVASFASIFLGVFLYFFWPFFQQGISGLGSLVETTGYVGTFAFGAILKTLLPLGLHHIFYMPFWFTSVGGEAVVNGQLVQGTQNIFFAQLADPHTVKYFEGVSRFMSGRFADFMFGMPGAALAMYHCAKPENRKKVAGILLSAALTSFITGITEPLEFIFLFTAPILYVFHVIGVGLAFMLCHMLDITVGMTFSGGAIDFTLFGIMQGNDKTNYLLMFPVGAFMFAYYYLVFRTLITWKDLNTPGRRDDVEDDASEGSASVTGDEKLKGIIQAFGGKDNILDLDCCATRLRVNVKDASLVQDEKFKSYGALATVIQDTGIQVIFGPQVTVIKNQLDEYMIHSA</sequence>
<dbReference type="InterPro" id="IPR003352">
    <property type="entry name" value="PTS_EIIC"/>
</dbReference>
<dbReference type="InterPro" id="IPR036878">
    <property type="entry name" value="Glu_permease_IIB"/>
</dbReference>
<evidence type="ECO:0000256" key="9">
    <source>
        <dbReference type="ARBA" id="ARBA00022989"/>
    </source>
</evidence>
<evidence type="ECO:0000256" key="12">
    <source>
        <dbReference type="SAM" id="Phobius"/>
    </source>
</evidence>
<dbReference type="PROSITE" id="PS01035">
    <property type="entry name" value="PTS_EIIB_TYPE_1_CYS"/>
    <property type="match status" value="1"/>
</dbReference>
<dbReference type="InterPro" id="IPR013013">
    <property type="entry name" value="PTS_EIIC_1"/>
</dbReference>
<keyword evidence="5" id="KW-0808">Transferase</keyword>
<feature type="transmembrane region" description="Helical" evidence="12">
    <location>
        <begin position="213"/>
        <end position="231"/>
    </location>
</feature>
<feature type="transmembrane region" description="Helical" evidence="12">
    <location>
        <begin position="390"/>
        <end position="408"/>
    </location>
</feature>
<feature type="transmembrane region" description="Helical" evidence="12">
    <location>
        <begin position="12"/>
        <end position="37"/>
    </location>
</feature>
<dbReference type="PANTHER" id="PTHR30009:SF24">
    <property type="entry name" value="PTS SYSTEM, IIBC COMPONENT"/>
    <property type="match status" value="1"/>
</dbReference>
<feature type="transmembrane region" description="Helical" evidence="12">
    <location>
        <begin position="335"/>
        <end position="358"/>
    </location>
</feature>
<dbReference type="GO" id="GO:0016301">
    <property type="term" value="F:kinase activity"/>
    <property type="evidence" value="ECO:0007669"/>
    <property type="project" value="UniProtKB-KW"/>
</dbReference>
<evidence type="ECO:0000256" key="4">
    <source>
        <dbReference type="ARBA" id="ARBA00022597"/>
    </source>
</evidence>
<evidence type="ECO:0000256" key="3">
    <source>
        <dbReference type="ARBA" id="ARBA00022475"/>
    </source>
</evidence>
<dbReference type="PROSITE" id="PS51098">
    <property type="entry name" value="PTS_EIIB_TYPE_1"/>
    <property type="match status" value="1"/>
</dbReference>
<keyword evidence="7 12" id="KW-0812">Transmembrane</keyword>
<dbReference type="SUPFAM" id="SSF55604">
    <property type="entry name" value="Glucose permease domain IIB"/>
    <property type="match status" value="1"/>
</dbReference>
<keyword evidence="10 12" id="KW-0472">Membrane</keyword>
<feature type="transmembrane region" description="Helical" evidence="12">
    <location>
        <begin position="365"/>
        <end position="384"/>
    </location>
</feature>
<dbReference type="AlphaFoldDB" id="A0A1M5AAP4"/>
<protein>
    <submittedName>
        <fullName evidence="15">PTS system IIB component, Glc family (TC 4.A.1)/PTS system IIC component, Glc family (TC 4.A.1)</fullName>
    </submittedName>
</protein>
<dbReference type="GO" id="GO:0090563">
    <property type="term" value="F:protein-phosphocysteine-sugar phosphotransferase activity"/>
    <property type="evidence" value="ECO:0007669"/>
    <property type="project" value="TreeGrafter"/>
</dbReference>
<dbReference type="NCBIfam" id="TIGR00826">
    <property type="entry name" value="EIIB_glc"/>
    <property type="match status" value="1"/>
</dbReference>
<dbReference type="InterPro" id="IPR001996">
    <property type="entry name" value="PTS_IIB_1"/>
</dbReference>
<dbReference type="Pfam" id="PF00367">
    <property type="entry name" value="PTS_EIIB"/>
    <property type="match status" value="1"/>
</dbReference>
<keyword evidence="9 12" id="KW-1133">Transmembrane helix</keyword>
<evidence type="ECO:0000313" key="15">
    <source>
        <dbReference type="EMBL" id="SHF26962.1"/>
    </source>
</evidence>
<evidence type="ECO:0000313" key="16">
    <source>
        <dbReference type="Proteomes" id="UP000184159"/>
    </source>
</evidence>
<evidence type="ECO:0000256" key="2">
    <source>
        <dbReference type="ARBA" id="ARBA00022448"/>
    </source>
</evidence>
<feature type="transmembrane region" description="Helical" evidence="12">
    <location>
        <begin position="57"/>
        <end position="85"/>
    </location>
</feature>
<dbReference type="InterPro" id="IPR050429">
    <property type="entry name" value="PTS_Glucose_EIICBA"/>
</dbReference>
<proteinExistence type="predicted"/>
<accession>A0A1M5AAP4</accession>
<gene>
    <name evidence="15" type="ORF">SAMN02745781_01870</name>
</gene>
<dbReference type="GO" id="GO:0005886">
    <property type="term" value="C:plasma membrane"/>
    <property type="evidence" value="ECO:0007669"/>
    <property type="project" value="UniProtKB-SubCell"/>
</dbReference>
<feature type="transmembrane region" description="Helical" evidence="12">
    <location>
        <begin position="135"/>
        <end position="153"/>
    </location>
</feature>
<dbReference type="GO" id="GO:0009401">
    <property type="term" value="P:phosphoenolpyruvate-dependent sugar phosphotransferase system"/>
    <property type="evidence" value="ECO:0007669"/>
    <property type="project" value="UniProtKB-KW"/>
</dbReference>
<feature type="domain" description="PTS EIIB type-1" evidence="13">
    <location>
        <begin position="440"/>
        <end position="519"/>
    </location>
</feature>
<feature type="transmembrane region" description="Helical" evidence="12">
    <location>
        <begin position="92"/>
        <end position="115"/>
    </location>
</feature>
<dbReference type="PANTHER" id="PTHR30009">
    <property type="entry name" value="CYTOCHROME C-TYPE SYNTHESIS PROTEIN AND PTS TRANSMEMBRANE COMPONENT"/>
    <property type="match status" value="1"/>
</dbReference>
<evidence type="ECO:0000256" key="10">
    <source>
        <dbReference type="ARBA" id="ARBA00023136"/>
    </source>
</evidence>
<dbReference type="PROSITE" id="PS51103">
    <property type="entry name" value="PTS_EIIC_TYPE_1"/>
    <property type="match status" value="1"/>
</dbReference>
<dbReference type="GO" id="GO:0008982">
    <property type="term" value="F:protein-N(PI)-phosphohistidine-sugar phosphotransferase activity"/>
    <property type="evidence" value="ECO:0007669"/>
    <property type="project" value="InterPro"/>
</dbReference>
<evidence type="ECO:0000256" key="8">
    <source>
        <dbReference type="ARBA" id="ARBA00022777"/>
    </source>
</evidence>
<evidence type="ECO:0000259" key="14">
    <source>
        <dbReference type="PROSITE" id="PS51103"/>
    </source>
</evidence>
<keyword evidence="4" id="KW-0762">Sugar transport</keyword>
<organism evidence="15 16">
    <name type="scientific">Vibrio gazogenes DSM 21264 = NBRC 103151</name>
    <dbReference type="NCBI Taxonomy" id="1123492"/>
    <lineage>
        <taxon>Bacteria</taxon>
        <taxon>Pseudomonadati</taxon>
        <taxon>Pseudomonadota</taxon>
        <taxon>Gammaproteobacteria</taxon>
        <taxon>Vibrionales</taxon>
        <taxon>Vibrionaceae</taxon>
        <taxon>Vibrio</taxon>
    </lineage>
</organism>
<dbReference type="EMBL" id="FQUH01000007">
    <property type="protein sequence ID" value="SHF26962.1"/>
    <property type="molecule type" value="Genomic_DNA"/>
</dbReference>
<evidence type="ECO:0000256" key="11">
    <source>
        <dbReference type="PROSITE-ProRule" id="PRU00421"/>
    </source>
</evidence>
<keyword evidence="6" id="KW-0598">Phosphotransferase system</keyword>
<evidence type="ECO:0000256" key="5">
    <source>
        <dbReference type="ARBA" id="ARBA00022679"/>
    </source>
</evidence>
<reference evidence="16" key="1">
    <citation type="submission" date="2016-11" db="EMBL/GenBank/DDBJ databases">
        <authorList>
            <person name="Varghese N."/>
            <person name="Submissions S."/>
        </authorList>
    </citation>
    <scope>NUCLEOTIDE SEQUENCE [LARGE SCALE GENOMIC DNA]</scope>
    <source>
        <strain evidence="16">DSM 21264</strain>
    </source>
</reference>
<keyword evidence="2" id="KW-0813">Transport</keyword>
<dbReference type="Proteomes" id="UP000184159">
    <property type="component" value="Unassembled WGS sequence"/>
</dbReference>
<name>A0A1M5AAP4_VIBGA</name>
<evidence type="ECO:0000256" key="7">
    <source>
        <dbReference type="ARBA" id="ARBA00022692"/>
    </source>
</evidence>
<evidence type="ECO:0000259" key="13">
    <source>
        <dbReference type="PROSITE" id="PS51098"/>
    </source>
</evidence>
<dbReference type="Pfam" id="PF02378">
    <property type="entry name" value="PTS_EIIC"/>
    <property type="match status" value="1"/>
</dbReference>
<feature type="transmembrane region" description="Helical" evidence="12">
    <location>
        <begin position="174"/>
        <end position="193"/>
    </location>
</feature>
<keyword evidence="3" id="KW-1003">Cell membrane</keyword>
<dbReference type="InterPro" id="IPR018113">
    <property type="entry name" value="PTrfase_EIIB_Cys"/>
</dbReference>
<keyword evidence="8" id="KW-0418">Kinase</keyword>
<dbReference type="CDD" id="cd00212">
    <property type="entry name" value="PTS_IIB_glc"/>
    <property type="match status" value="1"/>
</dbReference>